<reference evidence="3 4" key="1">
    <citation type="journal article" date="2016" name="Int. J. Syst. Evol. Microbiol.">
        <title>Pontibacter aydingkolensis sp. nov., isolated from soil of a salt lake.</title>
        <authorList>
            <person name="Osman G."/>
            <person name="Zhang T."/>
            <person name="Lou K."/>
            <person name="Gao Y."/>
            <person name="Chang W."/>
            <person name="Lin Q."/>
            <person name="Yang H.M."/>
            <person name="Huo X.D."/>
            <person name="Wang N."/>
        </authorList>
    </citation>
    <scope>NUCLEOTIDE SEQUENCE [LARGE SCALE GENOMIC DNA]</scope>
    <source>
        <strain evidence="3 4">KACC 19255</strain>
    </source>
</reference>
<evidence type="ECO:0000313" key="4">
    <source>
        <dbReference type="Proteomes" id="UP000813018"/>
    </source>
</evidence>
<sequence>MEKNKTLLVSADYRLASGGISRVAHLINQAIPNELIFSLHGNKNLSNGREHYFGNNRFVFLTRLLLKIIFSKFDIIIFDHLGVASALLLVPKFLLKKVIIFLHDEEAWVEIKGRNRAALTKADILLTNSQFTFDHFTSKNPFFKAKTKVCLLGGVPEKFEIEPDAPSKEFSTWFLSEKPYLIFVSRLWKKHSYKGYWELLRAYEKLKTFSDFNLRLAIIGRGDDATHVQEFIVKNDFDDRVQIFTNVTDNDLAFFYKNSAGLVFPSTREGFGLVFLEAMFFKKASIGIVNQPAEEIIIHNKTGLLLQDNSPDTLATTLLFLNEDLERLSVWGENAYKLYESKFSKQAFIDRFIENIS</sequence>
<organism evidence="3 4">
    <name type="scientific">Pontibacter aydingkolensis</name>
    <dbReference type="NCBI Taxonomy" id="1911536"/>
    <lineage>
        <taxon>Bacteria</taxon>
        <taxon>Pseudomonadati</taxon>
        <taxon>Bacteroidota</taxon>
        <taxon>Cytophagia</taxon>
        <taxon>Cytophagales</taxon>
        <taxon>Hymenobacteraceae</taxon>
        <taxon>Pontibacter</taxon>
    </lineage>
</organism>
<dbReference type="EMBL" id="JAHYXK010000006">
    <property type="protein sequence ID" value="MBW7467202.1"/>
    <property type="molecule type" value="Genomic_DNA"/>
</dbReference>
<evidence type="ECO:0000313" key="3">
    <source>
        <dbReference type="EMBL" id="MBW7467202.1"/>
    </source>
</evidence>
<evidence type="ECO:0000256" key="1">
    <source>
        <dbReference type="ARBA" id="ARBA00022679"/>
    </source>
</evidence>
<dbReference type="RefSeq" id="WP_219877090.1">
    <property type="nucleotide sequence ID" value="NZ_JAHYXK010000006.1"/>
</dbReference>
<proteinExistence type="predicted"/>
<feature type="domain" description="Glycosyl transferase family 1" evidence="2">
    <location>
        <begin position="176"/>
        <end position="337"/>
    </location>
</feature>
<comment type="caution">
    <text evidence="3">The sequence shown here is derived from an EMBL/GenBank/DDBJ whole genome shotgun (WGS) entry which is preliminary data.</text>
</comment>
<keyword evidence="4" id="KW-1185">Reference proteome</keyword>
<dbReference type="InterPro" id="IPR001296">
    <property type="entry name" value="Glyco_trans_1"/>
</dbReference>
<evidence type="ECO:0000259" key="2">
    <source>
        <dbReference type="Pfam" id="PF00534"/>
    </source>
</evidence>
<protein>
    <submittedName>
        <fullName evidence="3">Glycosyltransferase family 4 protein</fullName>
    </submittedName>
</protein>
<dbReference type="Pfam" id="PF00534">
    <property type="entry name" value="Glycos_transf_1"/>
    <property type="match status" value="1"/>
</dbReference>
<dbReference type="Gene3D" id="3.40.50.2000">
    <property type="entry name" value="Glycogen Phosphorylase B"/>
    <property type="match status" value="2"/>
</dbReference>
<dbReference type="PANTHER" id="PTHR46401:SF2">
    <property type="entry name" value="GLYCOSYLTRANSFERASE WBBK-RELATED"/>
    <property type="match status" value="1"/>
</dbReference>
<dbReference type="SUPFAM" id="SSF53756">
    <property type="entry name" value="UDP-Glycosyltransferase/glycogen phosphorylase"/>
    <property type="match status" value="1"/>
</dbReference>
<dbReference type="Proteomes" id="UP000813018">
    <property type="component" value="Unassembled WGS sequence"/>
</dbReference>
<keyword evidence="1" id="KW-0808">Transferase</keyword>
<accession>A0ABS7CUN9</accession>
<gene>
    <name evidence="3" type="ORF">K0O23_08990</name>
</gene>
<dbReference type="CDD" id="cd03801">
    <property type="entry name" value="GT4_PimA-like"/>
    <property type="match status" value="1"/>
</dbReference>
<name>A0ABS7CUN9_9BACT</name>
<dbReference type="PANTHER" id="PTHR46401">
    <property type="entry name" value="GLYCOSYLTRANSFERASE WBBK-RELATED"/>
    <property type="match status" value="1"/>
</dbReference>